<proteinExistence type="predicted"/>
<sequence length="294" mass="34544">MASAINDRLQKTLNGLNVDSRLSTWLWLLLKSQTSHAAPRKPEELKELVKIGELGSPGMRDRMADLIQKTQGSVEFIEENSALFLLPEKDLEWITNNKRQNLFISRKLIEKYGYQPILPPTNLTGRDFTIAMVDIWAIEKTHKSWNINQIKFEWEQHSRSDQIFKWFDGSDIEQRLETAWVITKKKFPLLAYQENAPKEKEEFIILLETQSITTSDKILLMESIKKRWSQNKYRAKLTGKKQYNFILSEKAINRLDKLADKYDLRKTEVLEILLQMEEEKGIYIPERKALTKLT</sequence>
<dbReference type="RefSeq" id="WP_079743725.1">
    <property type="nucleotide sequence ID" value="NZ_LR215729.2"/>
</dbReference>
<dbReference type="AlphaFoldDB" id="A0A653EAP3"/>
<evidence type="ECO:0000313" key="1">
    <source>
        <dbReference type="EMBL" id="VEV98972.1"/>
    </source>
</evidence>
<name>A0A653EAP3_9PSED</name>
<accession>A0A653EAP3</accession>
<protein>
    <submittedName>
        <fullName evidence="1">Uncharacterized protein</fullName>
    </submittedName>
</protein>
<gene>
    <name evidence="1" type="ORF">PMYSY11_3928</name>
</gene>
<reference evidence="1" key="1">
    <citation type="submission" date="2019-02" db="EMBL/GenBank/DDBJ databases">
        <authorList>
            <consortium name="Genoscope - CEA"/>
            <person name="William W."/>
        </authorList>
    </citation>
    <scope>NUCLEOTIDE SEQUENCE [LARGE SCALE GENOMIC DNA]</scope>
    <source>
        <strain evidence="1">YSy11</strain>
    </source>
</reference>
<organism evidence="1">
    <name type="scientific">Pseudomonas marincola</name>
    <dbReference type="NCBI Taxonomy" id="437900"/>
    <lineage>
        <taxon>Bacteria</taxon>
        <taxon>Pseudomonadati</taxon>
        <taxon>Pseudomonadota</taxon>
        <taxon>Gammaproteobacteria</taxon>
        <taxon>Pseudomonadales</taxon>
        <taxon>Pseudomonadaceae</taxon>
        <taxon>Pseudomonas</taxon>
    </lineage>
</organism>
<dbReference type="EMBL" id="LR215729">
    <property type="protein sequence ID" value="VEV98972.1"/>
    <property type="molecule type" value="Genomic_DNA"/>
</dbReference>